<dbReference type="CDD" id="cd02440">
    <property type="entry name" value="AdoMet_MTases"/>
    <property type="match status" value="1"/>
</dbReference>
<dbReference type="InterPro" id="IPR016461">
    <property type="entry name" value="COMT-like"/>
</dbReference>
<dbReference type="Pfam" id="PF00891">
    <property type="entry name" value="Methyltransf_2"/>
    <property type="match status" value="1"/>
</dbReference>
<dbReference type="PANTHER" id="PTHR43712">
    <property type="entry name" value="PUTATIVE (AFU_ORTHOLOGUE AFUA_4G14580)-RELATED"/>
    <property type="match status" value="1"/>
</dbReference>
<gene>
    <name evidence="6" type="ORF">CLM73_09590</name>
</gene>
<evidence type="ECO:0000259" key="5">
    <source>
        <dbReference type="Pfam" id="PF09339"/>
    </source>
</evidence>
<feature type="domain" description="O-methyltransferase C-terminal" evidence="4">
    <location>
        <begin position="158"/>
        <end position="307"/>
    </location>
</feature>
<dbReference type="Pfam" id="PF09339">
    <property type="entry name" value="HTH_IclR"/>
    <property type="match status" value="1"/>
</dbReference>
<dbReference type="AlphaFoldDB" id="A0A2S0I5N4"/>
<dbReference type="Gene3D" id="1.10.10.10">
    <property type="entry name" value="Winged helix-like DNA-binding domain superfamily/Winged helix DNA-binding domain"/>
    <property type="match status" value="1"/>
</dbReference>
<keyword evidence="3" id="KW-0949">S-adenosyl-L-methionine</keyword>
<protein>
    <recommendedName>
        <fullName evidence="8">Methyltransferase domain-containing protein</fullName>
    </recommendedName>
</protein>
<dbReference type="GO" id="GO:0003677">
    <property type="term" value="F:DNA binding"/>
    <property type="evidence" value="ECO:0007669"/>
    <property type="project" value="InterPro"/>
</dbReference>
<evidence type="ECO:0000256" key="2">
    <source>
        <dbReference type="ARBA" id="ARBA00022679"/>
    </source>
</evidence>
<keyword evidence="1" id="KW-0489">Methyltransferase</keyword>
<accession>A0A2S0I5N4</accession>
<reference evidence="6 7" key="1">
    <citation type="submission" date="2017-09" db="EMBL/GenBank/DDBJ databases">
        <title>Genomic, metabolic, and phenotypic characteristics of bacterial isolates from the natural microbiome of the model nematode Caenorhabditis elegans.</title>
        <authorList>
            <person name="Zimmermann J."/>
            <person name="Obeng N."/>
            <person name="Yang W."/>
            <person name="Obeng O."/>
            <person name="Kissoyan K."/>
            <person name="Pees B."/>
            <person name="Dirksen P."/>
            <person name="Hoppner M."/>
            <person name="Franke A."/>
            <person name="Rosenstiel P."/>
            <person name="Leippe M."/>
            <person name="Dierking K."/>
            <person name="Kaleta C."/>
            <person name="Schulenburg H."/>
        </authorList>
    </citation>
    <scope>NUCLEOTIDE SEQUENCE [LARGE SCALE GENOMIC DNA]</scope>
    <source>
        <strain evidence="6 7">MYb73</strain>
    </source>
</reference>
<dbReference type="EMBL" id="CP023270">
    <property type="protein sequence ID" value="AVJ27342.1"/>
    <property type="molecule type" value="Genomic_DNA"/>
</dbReference>
<evidence type="ECO:0000259" key="4">
    <source>
        <dbReference type="Pfam" id="PF00891"/>
    </source>
</evidence>
<feature type="domain" description="HTH iclR-type" evidence="5">
    <location>
        <begin position="39"/>
        <end position="81"/>
    </location>
</feature>
<evidence type="ECO:0000313" key="7">
    <source>
        <dbReference type="Proteomes" id="UP000239477"/>
    </source>
</evidence>
<dbReference type="Gene3D" id="3.40.50.150">
    <property type="entry name" value="Vaccinia Virus protein VP39"/>
    <property type="match status" value="1"/>
</dbReference>
<evidence type="ECO:0000256" key="1">
    <source>
        <dbReference type="ARBA" id="ARBA00022603"/>
    </source>
</evidence>
<sequence length="329" mass="36854">MSKFLDRSTKEFGMAQPYFSLMEAEQTYRTIQYARERGILLLIKEGPRTSAGIADRMGLAKNAVERLLQVLTALGYLNRDGSIYSWSDNLVKLEEDSSLGWAHLQKFMSDGQPWVASDTSLEALDAFYTAFFSSVPYFAQMSAPAASIARQVGGTPKNILDIGAGAGTWSFAMANVCEEARVTGLDLPNVIREHFLPTAELQGLANRVEAIEGDFHEVRIPENKFDRLVMGSSFHFLHAQQAVRTLTRFRNSLCEGGELIIIDHFADTTAEQRISRTMYEMRLAMRTTNAKNYSAPEIERFCEESGFLKTRHFDADGPGFLSVLVFVKE</sequence>
<dbReference type="PROSITE" id="PS51683">
    <property type="entry name" value="SAM_OMT_II"/>
    <property type="match status" value="1"/>
</dbReference>
<name>A0A2S0I5N4_9BURK</name>
<organism evidence="6 7">
    <name type="scientific">Achromobacter spanius</name>
    <dbReference type="NCBI Taxonomy" id="217203"/>
    <lineage>
        <taxon>Bacteria</taxon>
        <taxon>Pseudomonadati</taxon>
        <taxon>Pseudomonadota</taxon>
        <taxon>Betaproteobacteria</taxon>
        <taxon>Burkholderiales</taxon>
        <taxon>Alcaligenaceae</taxon>
        <taxon>Achromobacter</taxon>
    </lineage>
</organism>
<dbReference type="InterPro" id="IPR036388">
    <property type="entry name" value="WH-like_DNA-bd_sf"/>
</dbReference>
<dbReference type="GO" id="GO:0006355">
    <property type="term" value="P:regulation of DNA-templated transcription"/>
    <property type="evidence" value="ECO:0007669"/>
    <property type="project" value="InterPro"/>
</dbReference>
<evidence type="ECO:0000313" key="6">
    <source>
        <dbReference type="EMBL" id="AVJ27342.1"/>
    </source>
</evidence>
<dbReference type="GO" id="GO:0032259">
    <property type="term" value="P:methylation"/>
    <property type="evidence" value="ECO:0007669"/>
    <property type="project" value="UniProtKB-KW"/>
</dbReference>
<dbReference type="GO" id="GO:0008171">
    <property type="term" value="F:O-methyltransferase activity"/>
    <property type="evidence" value="ECO:0007669"/>
    <property type="project" value="InterPro"/>
</dbReference>
<dbReference type="Proteomes" id="UP000239477">
    <property type="component" value="Chromosome"/>
</dbReference>
<dbReference type="InterPro" id="IPR036390">
    <property type="entry name" value="WH_DNA-bd_sf"/>
</dbReference>
<dbReference type="InterPro" id="IPR001077">
    <property type="entry name" value="COMT_C"/>
</dbReference>
<evidence type="ECO:0008006" key="8">
    <source>
        <dbReference type="Google" id="ProtNLM"/>
    </source>
</evidence>
<dbReference type="SUPFAM" id="SSF53335">
    <property type="entry name" value="S-adenosyl-L-methionine-dependent methyltransferases"/>
    <property type="match status" value="1"/>
</dbReference>
<dbReference type="SUPFAM" id="SSF46785">
    <property type="entry name" value="Winged helix' DNA-binding domain"/>
    <property type="match status" value="1"/>
</dbReference>
<dbReference type="PANTHER" id="PTHR43712:SF2">
    <property type="entry name" value="O-METHYLTRANSFERASE CICE"/>
    <property type="match status" value="1"/>
</dbReference>
<evidence type="ECO:0000256" key="3">
    <source>
        <dbReference type="ARBA" id="ARBA00022691"/>
    </source>
</evidence>
<dbReference type="InterPro" id="IPR005471">
    <property type="entry name" value="Tscrpt_reg_IclR_N"/>
</dbReference>
<dbReference type="InterPro" id="IPR029063">
    <property type="entry name" value="SAM-dependent_MTases_sf"/>
</dbReference>
<keyword evidence="2" id="KW-0808">Transferase</keyword>
<keyword evidence="7" id="KW-1185">Reference proteome</keyword>
<proteinExistence type="predicted"/>